<keyword evidence="7" id="KW-0269">Exonuclease</keyword>
<feature type="compositionally biased region" description="Basic and acidic residues" evidence="9">
    <location>
        <begin position="249"/>
        <end position="269"/>
    </location>
</feature>
<dbReference type="AlphaFoldDB" id="A0AAW0ULM9"/>
<dbReference type="SUPFAM" id="SSF53098">
    <property type="entry name" value="Ribonuclease H-like"/>
    <property type="match status" value="1"/>
</dbReference>
<dbReference type="SMART" id="SM00479">
    <property type="entry name" value="EXOIII"/>
    <property type="match status" value="1"/>
</dbReference>
<dbReference type="PANTHER" id="PTHR15728:SF0">
    <property type="entry name" value="PAN2-PAN3 DEADENYLATION COMPLEX CATALYTIC SUBUNIT PAN2"/>
    <property type="match status" value="1"/>
</dbReference>
<comment type="catalytic activity">
    <reaction evidence="1">
        <text>Exonucleolytic cleavage of poly(A) to 5'-AMP.</text>
        <dbReference type="EC" id="3.1.13.4"/>
    </reaction>
</comment>
<dbReference type="GO" id="GO:0000932">
    <property type="term" value="C:P-body"/>
    <property type="evidence" value="ECO:0007669"/>
    <property type="project" value="TreeGrafter"/>
</dbReference>
<dbReference type="GO" id="GO:0004535">
    <property type="term" value="F:poly(A)-specific ribonuclease activity"/>
    <property type="evidence" value="ECO:0007669"/>
    <property type="project" value="UniProtKB-EC"/>
</dbReference>
<dbReference type="GO" id="GO:0003676">
    <property type="term" value="F:nucleic acid binding"/>
    <property type="evidence" value="ECO:0007669"/>
    <property type="project" value="InterPro"/>
</dbReference>
<keyword evidence="12" id="KW-1185">Reference proteome</keyword>
<sequence length="703" mass="79716">MFYYIAPLRALMMSHLCEREFCLVCELGFLFHMLDVSMGQGTPCHASNFLRAFRTIPEASAMSLTLSDQDNRAKINFLSKIQSWNRWITPALRKYEEKVLQVTDTSNEEKAAKSEKTYSTERQDKREHSPVSSIFGAHVVSINKCTKCSFEIHKETTSLLVNLAFPEVIDGRCSFASVVERSLSLEQTRQAWCDSCTRYQPIEQSRRYKTLPKTLAMNCGLDSSQDIKFWKHQFELMLTEIRDKKKEEEKKAAEAKQGSVDKENNKTSEKTAPSLATGSPSTPSKRYPDSSTPQPSPARPCSGIQVETAMKKWGLSLLLACWTKPWSTLGFPLGMKAKLNEDGTVSFSELTKTELETAVDDEDGVVYELVGVVSHVADPRFPDKNNLVACIRVGPSYHVRAKVSSVSHWYLFNDISIQPITAEEAVWFPCGWKTPCVLYWQRKKFHTEFQKAEPTKPITADVFGEDKSLAQRGRKRITFTPLTADEMPGEGDLVAMDAEFVNLHQEEAEIRSDGTRTTIKPSHKSVARITCIRGQGPLEGTPFMDDYISTQEQVVDYLTQFSGIKPGDLDANFSQKHLTTLKSTYVKLRYLVDKGVKFVGHGLKNDFRVINMTVPMAQLIDTVHLFHMSHNRMVSLKFLAWHFLKLKIQSVTHDSIEDARTALALYQKYCELKAEGDLVMELQKLYEAGKKAQWRVPGEEEDE</sequence>
<keyword evidence="5" id="KW-0479">Metal-binding</keyword>
<dbReference type="CDD" id="cd06143">
    <property type="entry name" value="PAN2_exo"/>
    <property type="match status" value="1"/>
</dbReference>
<dbReference type="PROSITE" id="PS50235">
    <property type="entry name" value="USP_3"/>
    <property type="match status" value="1"/>
</dbReference>
<keyword evidence="3" id="KW-0507">mRNA processing</keyword>
<organism evidence="11 12">
    <name type="scientific">Scylla paramamosain</name>
    <name type="common">Mud crab</name>
    <dbReference type="NCBI Taxonomy" id="85552"/>
    <lineage>
        <taxon>Eukaryota</taxon>
        <taxon>Metazoa</taxon>
        <taxon>Ecdysozoa</taxon>
        <taxon>Arthropoda</taxon>
        <taxon>Crustacea</taxon>
        <taxon>Multicrustacea</taxon>
        <taxon>Malacostraca</taxon>
        <taxon>Eumalacostraca</taxon>
        <taxon>Eucarida</taxon>
        <taxon>Decapoda</taxon>
        <taxon>Pleocyemata</taxon>
        <taxon>Brachyura</taxon>
        <taxon>Eubrachyura</taxon>
        <taxon>Portunoidea</taxon>
        <taxon>Portunidae</taxon>
        <taxon>Portuninae</taxon>
        <taxon>Scylla</taxon>
    </lineage>
</organism>
<dbReference type="InterPro" id="IPR012337">
    <property type="entry name" value="RNaseH-like_sf"/>
</dbReference>
<evidence type="ECO:0000256" key="7">
    <source>
        <dbReference type="ARBA" id="ARBA00022839"/>
    </source>
</evidence>
<dbReference type="GO" id="GO:0006397">
    <property type="term" value="P:mRNA processing"/>
    <property type="evidence" value="ECO:0007669"/>
    <property type="project" value="UniProtKB-KW"/>
</dbReference>
<dbReference type="InterPro" id="IPR028881">
    <property type="entry name" value="PAN2_UCH_dom"/>
</dbReference>
<dbReference type="FunFam" id="3.30.420.10:FF:000011">
    <property type="entry name" value="PAN2-PAN3 deadenylation complex catalytic subunit PAN2"/>
    <property type="match status" value="1"/>
</dbReference>
<dbReference type="InterPro" id="IPR050785">
    <property type="entry name" value="PAN2-PAN3_catalytic_subunit"/>
</dbReference>
<keyword evidence="6" id="KW-0378">Hydrolase</keyword>
<dbReference type="GO" id="GO:0031251">
    <property type="term" value="C:PAN complex"/>
    <property type="evidence" value="ECO:0007669"/>
    <property type="project" value="TreeGrafter"/>
</dbReference>
<evidence type="ECO:0000256" key="3">
    <source>
        <dbReference type="ARBA" id="ARBA00022664"/>
    </source>
</evidence>
<evidence type="ECO:0000256" key="2">
    <source>
        <dbReference type="ARBA" id="ARBA00022490"/>
    </source>
</evidence>
<dbReference type="Pfam" id="PF13423">
    <property type="entry name" value="UCH_1"/>
    <property type="match status" value="1"/>
</dbReference>
<dbReference type="Proteomes" id="UP001487740">
    <property type="component" value="Unassembled WGS sequence"/>
</dbReference>
<feature type="region of interest" description="Disordered" evidence="9">
    <location>
        <begin position="106"/>
        <end position="130"/>
    </location>
</feature>
<evidence type="ECO:0000256" key="6">
    <source>
        <dbReference type="ARBA" id="ARBA00022801"/>
    </source>
</evidence>
<evidence type="ECO:0000256" key="1">
    <source>
        <dbReference type="ARBA" id="ARBA00001663"/>
    </source>
</evidence>
<dbReference type="PANTHER" id="PTHR15728">
    <property type="entry name" value="DEADENYLATION COMPLEX CATALYTIC SUBUNIT PAN2"/>
    <property type="match status" value="1"/>
</dbReference>
<proteinExistence type="predicted"/>
<feature type="domain" description="USP" evidence="10">
    <location>
        <begin position="1"/>
        <end position="443"/>
    </location>
</feature>
<dbReference type="GO" id="GO:0046872">
    <property type="term" value="F:metal ion binding"/>
    <property type="evidence" value="ECO:0007669"/>
    <property type="project" value="UniProtKB-KW"/>
</dbReference>
<name>A0AAW0ULM9_SCYPA</name>
<evidence type="ECO:0000313" key="12">
    <source>
        <dbReference type="Proteomes" id="UP001487740"/>
    </source>
</evidence>
<dbReference type="InterPro" id="IPR036397">
    <property type="entry name" value="RNaseH_sf"/>
</dbReference>
<evidence type="ECO:0000256" key="5">
    <source>
        <dbReference type="ARBA" id="ARBA00022723"/>
    </source>
</evidence>
<dbReference type="SUPFAM" id="SSF54001">
    <property type="entry name" value="Cysteine proteinases"/>
    <property type="match status" value="1"/>
</dbReference>
<accession>A0AAW0ULM9</accession>
<feature type="compositionally biased region" description="Basic and acidic residues" evidence="9">
    <location>
        <begin position="107"/>
        <end position="129"/>
    </location>
</feature>
<dbReference type="Gene3D" id="3.90.70.10">
    <property type="entry name" value="Cysteine proteinases"/>
    <property type="match status" value="1"/>
</dbReference>
<comment type="caution">
    <text evidence="11">The sequence shown here is derived from an EMBL/GenBank/DDBJ whole genome shotgun (WGS) entry which is preliminary data.</text>
</comment>
<evidence type="ECO:0000313" key="11">
    <source>
        <dbReference type="EMBL" id="KAK8399876.1"/>
    </source>
</evidence>
<keyword evidence="2" id="KW-0963">Cytoplasm</keyword>
<dbReference type="Pfam" id="PF00929">
    <property type="entry name" value="RNase_T"/>
    <property type="match status" value="1"/>
</dbReference>
<keyword evidence="4" id="KW-0540">Nuclease</keyword>
<dbReference type="InterPro" id="IPR038765">
    <property type="entry name" value="Papain-like_cys_pep_sf"/>
</dbReference>
<gene>
    <name evidence="11" type="ORF">O3P69_002931</name>
</gene>
<evidence type="ECO:0000256" key="4">
    <source>
        <dbReference type="ARBA" id="ARBA00022722"/>
    </source>
</evidence>
<feature type="compositionally biased region" description="Polar residues" evidence="9">
    <location>
        <begin position="270"/>
        <end position="293"/>
    </location>
</feature>
<dbReference type="GO" id="GO:0000289">
    <property type="term" value="P:nuclear-transcribed mRNA poly(A) tail shortening"/>
    <property type="evidence" value="ECO:0007669"/>
    <property type="project" value="TreeGrafter"/>
</dbReference>
<dbReference type="InterPro" id="IPR028889">
    <property type="entry name" value="USP"/>
</dbReference>
<evidence type="ECO:0000256" key="9">
    <source>
        <dbReference type="SAM" id="MobiDB-lite"/>
    </source>
</evidence>
<keyword evidence="8" id="KW-0539">Nucleus</keyword>
<feature type="region of interest" description="Disordered" evidence="9">
    <location>
        <begin position="249"/>
        <end position="302"/>
    </location>
</feature>
<evidence type="ECO:0000259" key="10">
    <source>
        <dbReference type="PROSITE" id="PS50235"/>
    </source>
</evidence>
<dbReference type="InterPro" id="IPR013520">
    <property type="entry name" value="Ribonucl_H"/>
</dbReference>
<protein>
    <recommendedName>
        <fullName evidence="10">USP domain-containing protein</fullName>
    </recommendedName>
</protein>
<dbReference type="EMBL" id="JARAKH010000010">
    <property type="protein sequence ID" value="KAK8399876.1"/>
    <property type="molecule type" value="Genomic_DNA"/>
</dbReference>
<dbReference type="Gene3D" id="3.30.420.10">
    <property type="entry name" value="Ribonuclease H-like superfamily/Ribonuclease H"/>
    <property type="match status" value="1"/>
</dbReference>
<reference evidence="11 12" key="1">
    <citation type="submission" date="2023-03" db="EMBL/GenBank/DDBJ databases">
        <title>High-quality genome of Scylla paramamosain provides insights in environmental adaptation.</title>
        <authorList>
            <person name="Zhang L."/>
        </authorList>
    </citation>
    <scope>NUCLEOTIDE SEQUENCE [LARGE SCALE GENOMIC DNA]</scope>
    <source>
        <strain evidence="11">LZ_2023a</strain>
        <tissue evidence="11">Muscle</tissue>
    </source>
</reference>
<evidence type="ECO:0000256" key="8">
    <source>
        <dbReference type="ARBA" id="ARBA00023242"/>
    </source>
</evidence>